<dbReference type="PROSITE" id="PS51304">
    <property type="entry name" value="GALECTIN"/>
    <property type="match status" value="2"/>
</dbReference>
<sequence length="408" mass="46299">MRHAVTPPRHIRLFRERQTPQGGQFALLGHRTCQQFPYSTGENGMPNWPSTLARINWLPTELAVFIHIGLRLSKVYSVESATRSLGSDASGCLTAMVLDAENRIYAPKLPLISIIPNGITAGRSILVKGLVTGKHRNNFAVNLCCGLLTDGLHRDNIALHVNPRFDSEHKLVLNSLIDDTWGEEQRHKNPLRKGQAFMLRITAFHDLFKVAFNREMIVDYAHRVPMAEIKTIQIEGCVIVDAVEYFAAPPTRPLNGLSWTPDSGRSRANVQPFVLRDKVLPLRVPVNYKNGYPMISFTMTVLSYPHRIEMDLVSGEDIAFHSSIRFDEQAIVRNTLRQGKWDKEERLLDIFPFQPSCTYEIEILCFPELFVVRAGGAHCYNFNHRLRVDLIDTFSLKGSGRLLRLCIE</sequence>
<dbReference type="Gene3D" id="2.60.120.200">
    <property type="match status" value="2"/>
</dbReference>
<dbReference type="PANTHER" id="PTHR11346:SF171">
    <property type="entry name" value="GALECTIN"/>
    <property type="match status" value="1"/>
</dbReference>
<name>A0A5S6R1K2_TRIMR</name>
<dbReference type="InterPro" id="IPR001079">
    <property type="entry name" value="Galectin_CRD"/>
</dbReference>
<dbReference type="STRING" id="70415.A0A5S6R1K2"/>
<evidence type="ECO:0000256" key="1">
    <source>
        <dbReference type="ARBA" id="ARBA00022734"/>
    </source>
</evidence>
<dbReference type="FunFam" id="2.60.120.200:FF:000124">
    <property type="entry name" value="Galectin-4"/>
    <property type="match status" value="1"/>
</dbReference>
<dbReference type="CDD" id="cd00070">
    <property type="entry name" value="GLECT"/>
    <property type="match status" value="2"/>
</dbReference>
<evidence type="ECO:0000256" key="2">
    <source>
        <dbReference type="ARBA" id="ARBA00022737"/>
    </source>
</evidence>
<keyword evidence="2" id="KW-0677">Repeat</keyword>
<organism evidence="5 6">
    <name type="scientific">Trichuris muris</name>
    <name type="common">Mouse whipworm</name>
    <dbReference type="NCBI Taxonomy" id="70415"/>
    <lineage>
        <taxon>Eukaryota</taxon>
        <taxon>Metazoa</taxon>
        <taxon>Ecdysozoa</taxon>
        <taxon>Nematoda</taxon>
        <taxon>Enoplea</taxon>
        <taxon>Dorylaimia</taxon>
        <taxon>Trichinellida</taxon>
        <taxon>Trichuridae</taxon>
        <taxon>Trichuris</taxon>
    </lineage>
</organism>
<keyword evidence="5" id="KW-1185">Reference proteome</keyword>
<dbReference type="Proteomes" id="UP000046395">
    <property type="component" value="Unassembled WGS sequence"/>
</dbReference>
<evidence type="ECO:0000259" key="4">
    <source>
        <dbReference type="PROSITE" id="PS51304"/>
    </source>
</evidence>
<evidence type="ECO:0000256" key="3">
    <source>
        <dbReference type="RuleBase" id="RU102079"/>
    </source>
</evidence>
<dbReference type="AlphaFoldDB" id="A0A5S6R1K2"/>
<proteinExistence type="predicted"/>
<dbReference type="SMART" id="SM00908">
    <property type="entry name" value="Gal-bind_lectin"/>
    <property type="match status" value="2"/>
</dbReference>
<dbReference type="PANTHER" id="PTHR11346">
    <property type="entry name" value="GALECTIN"/>
    <property type="match status" value="1"/>
</dbReference>
<dbReference type="WBParaSite" id="TMUE_3000013308.1">
    <property type="protein sequence ID" value="TMUE_3000013308.1"/>
    <property type="gene ID" value="WBGene00301846"/>
</dbReference>
<dbReference type="SMART" id="SM00276">
    <property type="entry name" value="GLECT"/>
    <property type="match status" value="2"/>
</dbReference>
<feature type="domain" description="Galectin" evidence="4">
    <location>
        <begin position="111"/>
        <end position="246"/>
    </location>
</feature>
<dbReference type="InterPro" id="IPR013320">
    <property type="entry name" value="ConA-like_dom_sf"/>
</dbReference>
<dbReference type="InterPro" id="IPR044156">
    <property type="entry name" value="Galectin-like"/>
</dbReference>
<evidence type="ECO:0000313" key="6">
    <source>
        <dbReference type="WBParaSite" id="TMUE_3000013308.1"/>
    </source>
</evidence>
<protein>
    <recommendedName>
        <fullName evidence="3">Galectin</fullName>
    </recommendedName>
</protein>
<feature type="domain" description="Galectin" evidence="4">
    <location>
        <begin position="281"/>
        <end position="408"/>
    </location>
</feature>
<accession>A0A5S6R1K2</accession>
<dbReference type="SUPFAM" id="SSF49899">
    <property type="entry name" value="Concanavalin A-like lectins/glucanases"/>
    <property type="match status" value="2"/>
</dbReference>
<dbReference type="GO" id="GO:0030246">
    <property type="term" value="F:carbohydrate binding"/>
    <property type="evidence" value="ECO:0007669"/>
    <property type="project" value="UniProtKB-UniRule"/>
</dbReference>
<evidence type="ECO:0000313" key="5">
    <source>
        <dbReference type="Proteomes" id="UP000046395"/>
    </source>
</evidence>
<dbReference type="Pfam" id="PF00337">
    <property type="entry name" value="Gal-bind_lectin"/>
    <property type="match status" value="2"/>
</dbReference>
<keyword evidence="1 3" id="KW-0430">Lectin</keyword>
<reference evidence="6" key="1">
    <citation type="submission" date="2019-12" db="UniProtKB">
        <authorList>
            <consortium name="WormBaseParasite"/>
        </authorList>
    </citation>
    <scope>IDENTIFICATION</scope>
</reference>